<keyword evidence="2" id="KW-0808">Transferase</keyword>
<dbReference type="InterPro" id="IPR051681">
    <property type="entry name" value="Ser/Thr_Kinases-Pseudokinases"/>
</dbReference>
<dbReference type="SUPFAM" id="SSF56112">
    <property type="entry name" value="Protein kinase-like (PK-like)"/>
    <property type="match status" value="1"/>
</dbReference>
<evidence type="ECO:0000313" key="3">
    <source>
        <dbReference type="Proteomes" id="UP000266673"/>
    </source>
</evidence>
<comment type="caution">
    <text evidence="2">The sequence shown here is derived from an EMBL/GenBank/DDBJ whole genome shotgun (WGS) entry which is preliminary data.</text>
</comment>
<dbReference type="InterPro" id="IPR001245">
    <property type="entry name" value="Ser-Thr/Tyr_kinase_cat_dom"/>
</dbReference>
<dbReference type="EMBL" id="QKWP01000766">
    <property type="protein sequence ID" value="RIB15176.1"/>
    <property type="molecule type" value="Genomic_DNA"/>
</dbReference>
<dbReference type="SUPFAM" id="SSF81901">
    <property type="entry name" value="HCP-like"/>
    <property type="match status" value="1"/>
</dbReference>
<organism evidence="2 3">
    <name type="scientific">Gigaspora rosea</name>
    <dbReference type="NCBI Taxonomy" id="44941"/>
    <lineage>
        <taxon>Eukaryota</taxon>
        <taxon>Fungi</taxon>
        <taxon>Fungi incertae sedis</taxon>
        <taxon>Mucoromycota</taxon>
        <taxon>Glomeromycotina</taxon>
        <taxon>Glomeromycetes</taxon>
        <taxon>Diversisporales</taxon>
        <taxon>Gigasporaceae</taxon>
        <taxon>Gigaspora</taxon>
    </lineage>
</organism>
<name>A0A397V7B4_9GLOM</name>
<dbReference type="InterPro" id="IPR000719">
    <property type="entry name" value="Prot_kinase_dom"/>
</dbReference>
<dbReference type="Proteomes" id="UP000266673">
    <property type="component" value="Unassembled WGS sequence"/>
</dbReference>
<keyword evidence="3" id="KW-1185">Reference proteome</keyword>
<dbReference type="PANTHER" id="PTHR44329">
    <property type="entry name" value="SERINE/THREONINE-PROTEIN KINASE TNNI3K-RELATED"/>
    <property type="match status" value="1"/>
</dbReference>
<dbReference type="GO" id="GO:0005524">
    <property type="term" value="F:ATP binding"/>
    <property type="evidence" value="ECO:0007669"/>
    <property type="project" value="InterPro"/>
</dbReference>
<evidence type="ECO:0000313" key="2">
    <source>
        <dbReference type="EMBL" id="RIB15176.1"/>
    </source>
</evidence>
<dbReference type="Gene3D" id="1.25.40.10">
    <property type="entry name" value="Tetratricopeptide repeat domain"/>
    <property type="match status" value="1"/>
</dbReference>
<evidence type="ECO:0000259" key="1">
    <source>
        <dbReference type="PROSITE" id="PS50011"/>
    </source>
</evidence>
<dbReference type="STRING" id="44941.A0A397V7B4"/>
<keyword evidence="2" id="KW-0418">Kinase</keyword>
<dbReference type="InterPro" id="IPR006597">
    <property type="entry name" value="Sel1-like"/>
</dbReference>
<dbReference type="PROSITE" id="PS50011">
    <property type="entry name" value="PROTEIN_KINASE_DOM"/>
    <property type="match status" value="1"/>
</dbReference>
<protein>
    <submittedName>
        <fullName evidence="2">Kinase-like domain-containing protein</fullName>
    </submittedName>
</protein>
<dbReference type="Pfam" id="PF08238">
    <property type="entry name" value="Sel1"/>
    <property type="match status" value="3"/>
</dbReference>
<dbReference type="SMART" id="SM00671">
    <property type="entry name" value="SEL1"/>
    <property type="match status" value="2"/>
</dbReference>
<dbReference type="Pfam" id="PF07714">
    <property type="entry name" value="PK_Tyr_Ser-Thr"/>
    <property type="match status" value="1"/>
</dbReference>
<dbReference type="InterPro" id="IPR011990">
    <property type="entry name" value="TPR-like_helical_dom_sf"/>
</dbReference>
<dbReference type="InterPro" id="IPR011009">
    <property type="entry name" value="Kinase-like_dom_sf"/>
</dbReference>
<accession>A0A397V7B4</accession>
<dbReference type="Gene3D" id="1.10.510.10">
    <property type="entry name" value="Transferase(Phosphotransferase) domain 1"/>
    <property type="match status" value="1"/>
</dbReference>
<dbReference type="GO" id="GO:0004674">
    <property type="term" value="F:protein serine/threonine kinase activity"/>
    <property type="evidence" value="ECO:0007669"/>
    <property type="project" value="TreeGrafter"/>
</dbReference>
<feature type="domain" description="Protein kinase" evidence="1">
    <location>
        <begin position="193"/>
        <end position="461"/>
    </location>
</feature>
<sequence>MENLEIAQITDAFNQLNFDSSLQLDDTKDSNRNYLVGYCYEYGIGIEKEEIKAFTYYQKSADMNNSNGMYQVGYCYYLGIGIEIDEQKAFSYYLKSAEVGNSMGIWKTAWCYHFGIGVEKNRDKWGNGLKSEHGKCAHCNKDNTQPAWCLSCDPDIETRWTSGHKNIDNCMKTFQLRALRYEDAIEWIPFNRLLEVKKIGEGGFGSVYSATWLDGIRQKVEKINDDNHKRARETSSIVALKTLASSKENNNDFLKELAIFGITQNTETKEYLMVFQYANKGSLYKYLRNNFCNLKWQTKLEILKNISHELHYIHVNAGYIHSDFHSGNILQSQQDNISSYIADLGLSRKTDEKVLEGAIYGVMPYVAPEVLLGEQQFTQAADIYGFGAIMSEITTGQRPFDGHEFDTKLAVKICKGLRPEFAPGTPKCYIELAGKCMNSNPQKRPSAWNIYSIIYDWHSMIASSDNDNEIKKQFLEADKVIKILPMSKHPDEIYTSKIISTKSISKAIKGIY</sequence>
<dbReference type="AlphaFoldDB" id="A0A397V7B4"/>
<gene>
    <name evidence="2" type="ORF">C2G38_2193058</name>
</gene>
<reference evidence="2 3" key="1">
    <citation type="submission" date="2018-06" db="EMBL/GenBank/DDBJ databases">
        <title>Comparative genomics reveals the genomic features of Rhizophagus irregularis, R. cerebriforme, R. diaphanum and Gigaspora rosea, and their symbiotic lifestyle signature.</title>
        <authorList>
            <person name="Morin E."/>
            <person name="San Clemente H."/>
            <person name="Chen E.C.H."/>
            <person name="De La Providencia I."/>
            <person name="Hainaut M."/>
            <person name="Kuo A."/>
            <person name="Kohler A."/>
            <person name="Murat C."/>
            <person name="Tang N."/>
            <person name="Roy S."/>
            <person name="Loubradou J."/>
            <person name="Henrissat B."/>
            <person name="Grigoriev I.V."/>
            <person name="Corradi N."/>
            <person name="Roux C."/>
            <person name="Martin F.M."/>
        </authorList>
    </citation>
    <scope>NUCLEOTIDE SEQUENCE [LARGE SCALE GENOMIC DNA]</scope>
    <source>
        <strain evidence="2 3">DAOM 194757</strain>
    </source>
</reference>
<proteinExistence type="predicted"/>